<protein>
    <submittedName>
        <fullName evidence="2">Uncharacterized protein</fullName>
    </submittedName>
</protein>
<feature type="non-terminal residue" evidence="2">
    <location>
        <position position="198"/>
    </location>
</feature>
<feature type="compositionally biased region" description="Basic and acidic residues" evidence="1">
    <location>
        <begin position="92"/>
        <end position="107"/>
    </location>
</feature>
<sequence length="198" mass="22314">FAKSPPSNTNKFTKSPPSNTNKSRTNRTPVHYIDDAYASKDDISNIVLFISSDEDEDQNIPKRTRTQVETVDPYKTSGSAAKKSIAKTCSGGKKETKSTEHAGTESKMKQKITNSNEECMVGRKLSFVRSPNFNTLKFIKTKFPLSPEMNLTTEQAHISAYVFHPFNNPEEPLFKVGDFEGLRKDFQSMCPYVTVDER</sequence>
<proteinExistence type="predicted"/>
<evidence type="ECO:0000313" key="3">
    <source>
        <dbReference type="Proteomes" id="UP000236291"/>
    </source>
</evidence>
<evidence type="ECO:0000256" key="1">
    <source>
        <dbReference type="SAM" id="MobiDB-lite"/>
    </source>
</evidence>
<feature type="region of interest" description="Disordered" evidence="1">
    <location>
        <begin position="67"/>
        <end position="107"/>
    </location>
</feature>
<feature type="compositionally biased region" description="Polar residues" evidence="1">
    <location>
        <begin position="1"/>
        <end position="28"/>
    </location>
</feature>
<evidence type="ECO:0000313" key="2">
    <source>
        <dbReference type="EMBL" id="PNX60646.1"/>
    </source>
</evidence>
<feature type="region of interest" description="Disordered" evidence="1">
    <location>
        <begin position="1"/>
        <end position="30"/>
    </location>
</feature>
<gene>
    <name evidence="2" type="ORF">L195_g052037</name>
</gene>
<dbReference type="EMBL" id="ASHM01083203">
    <property type="protein sequence ID" value="PNX60646.1"/>
    <property type="molecule type" value="Genomic_DNA"/>
</dbReference>
<organism evidence="2 3">
    <name type="scientific">Trifolium pratense</name>
    <name type="common">Red clover</name>
    <dbReference type="NCBI Taxonomy" id="57577"/>
    <lineage>
        <taxon>Eukaryota</taxon>
        <taxon>Viridiplantae</taxon>
        <taxon>Streptophyta</taxon>
        <taxon>Embryophyta</taxon>
        <taxon>Tracheophyta</taxon>
        <taxon>Spermatophyta</taxon>
        <taxon>Magnoliopsida</taxon>
        <taxon>eudicotyledons</taxon>
        <taxon>Gunneridae</taxon>
        <taxon>Pentapetalae</taxon>
        <taxon>rosids</taxon>
        <taxon>fabids</taxon>
        <taxon>Fabales</taxon>
        <taxon>Fabaceae</taxon>
        <taxon>Papilionoideae</taxon>
        <taxon>50 kb inversion clade</taxon>
        <taxon>NPAAA clade</taxon>
        <taxon>Hologalegina</taxon>
        <taxon>IRL clade</taxon>
        <taxon>Trifolieae</taxon>
        <taxon>Trifolium</taxon>
    </lineage>
</organism>
<dbReference type="Proteomes" id="UP000236291">
    <property type="component" value="Unassembled WGS sequence"/>
</dbReference>
<feature type="non-terminal residue" evidence="2">
    <location>
        <position position="1"/>
    </location>
</feature>
<dbReference type="AlphaFoldDB" id="A0A2K3K2Z7"/>
<comment type="caution">
    <text evidence="2">The sequence shown here is derived from an EMBL/GenBank/DDBJ whole genome shotgun (WGS) entry which is preliminary data.</text>
</comment>
<reference evidence="2 3" key="2">
    <citation type="journal article" date="2017" name="Front. Plant Sci.">
        <title>Gene Classification and Mining of Molecular Markers Useful in Red Clover (Trifolium pratense) Breeding.</title>
        <authorList>
            <person name="Istvanek J."/>
            <person name="Dluhosova J."/>
            <person name="Dluhos P."/>
            <person name="Patkova L."/>
            <person name="Nedelnik J."/>
            <person name="Repkova J."/>
        </authorList>
    </citation>
    <scope>NUCLEOTIDE SEQUENCE [LARGE SCALE GENOMIC DNA]</scope>
    <source>
        <strain evidence="3">cv. Tatra</strain>
        <tissue evidence="2">Young leaves</tissue>
    </source>
</reference>
<name>A0A2K3K2Z7_TRIPR</name>
<accession>A0A2K3K2Z7</accession>
<reference evidence="2 3" key="1">
    <citation type="journal article" date="2014" name="Am. J. Bot.">
        <title>Genome assembly and annotation for red clover (Trifolium pratense; Fabaceae).</title>
        <authorList>
            <person name="Istvanek J."/>
            <person name="Jaros M."/>
            <person name="Krenek A."/>
            <person name="Repkova J."/>
        </authorList>
    </citation>
    <scope>NUCLEOTIDE SEQUENCE [LARGE SCALE GENOMIC DNA]</scope>
    <source>
        <strain evidence="3">cv. Tatra</strain>
        <tissue evidence="2">Young leaves</tissue>
    </source>
</reference>